<dbReference type="GO" id="GO:0008270">
    <property type="term" value="F:zinc ion binding"/>
    <property type="evidence" value="ECO:0007669"/>
    <property type="project" value="UniProtKB-KW"/>
</dbReference>
<evidence type="ECO:0000256" key="7">
    <source>
        <dbReference type="ARBA" id="ARBA00022771"/>
    </source>
</evidence>
<accession>B6K5Z4</accession>
<dbReference type="RefSeq" id="XP_002175241.1">
    <property type="nucleotide sequence ID" value="XM_002175205.2"/>
</dbReference>
<comment type="function">
    <text evidence="13">Acts in a DNA repair pathway for removal of UV-induced DNA damage that is distinct from classical nucleotide excision repair and in repair of ionizing radiation damage. Functions in homologous recombination repair of DNA double strand breaks and in recovery of stalled replication forks.</text>
</comment>
<sequence length="224" mass="26205">MLPTRHKVTLQHIISRSAGIEEAELEQFIHRQNEDDRFNDVIDDINRALHDLDFQLKRVLDQIDGRVFWYLQNMSSDTVSQQATFYPSIEVEFFRYLIEWIIQAENYAFSLSSLDIHRLAAKEEKLPLATHTVESYLQDFERDEWLVQRDGMYSLSNRSLADLEQYLRTEYENSVFECNACRGIVTLGGLCNCGYCLHVYCCNRLQSVQCPSCNEPWDNVTKLG</sequence>
<dbReference type="PANTHER" id="PTHR20973">
    <property type="entry name" value="NON-SMC ELEMENT 1-RELATED"/>
    <property type="match status" value="1"/>
</dbReference>
<evidence type="ECO:0000256" key="1">
    <source>
        <dbReference type="ARBA" id="ARBA00000900"/>
    </source>
</evidence>
<dbReference type="Proteomes" id="UP000001744">
    <property type="component" value="Unassembled WGS sequence"/>
</dbReference>
<evidence type="ECO:0000313" key="16">
    <source>
        <dbReference type="Proteomes" id="UP000001744"/>
    </source>
</evidence>
<dbReference type="GO" id="GO:0007127">
    <property type="term" value="P:meiosis I"/>
    <property type="evidence" value="ECO:0007669"/>
    <property type="project" value="EnsemblFungi"/>
</dbReference>
<dbReference type="GeneID" id="7049290"/>
<evidence type="ECO:0000256" key="4">
    <source>
        <dbReference type="ARBA" id="ARBA00022679"/>
    </source>
</evidence>
<dbReference type="InterPro" id="IPR036388">
    <property type="entry name" value="WH-like_DNA-bd_sf"/>
</dbReference>
<keyword evidence="12 13" id="KW-0539">Nucleus</keyword>
<evidence type="ECO:0000256" key="10">
    <source>
        <dbReference type="ARBA" id="ARBA00023172"/>
    </source>
</evidence>
<dbReference type="SUPFAM" id="SSF57850">
    <property type="entry name" value="RING/U-box"/>
    <property type="match status" value="1"/>
</dbReference>
<keyword evidence="5 13" id="KW-0479">Metal-binding</keyword>
<evidence type="ECO:0000313" key="14">
    <source>
        <dbReference type="EMBL" id="EEB08948.1"/>
    </source>
</evidence>
<dbReference type="PANTHER" id="PTHR20973:SF0">
    <property type="entry name" value="NON-STRUCTURAL MAINTENANCE OF CHROMOSOMES ELEMENT 1 HOMOLOG"/>
    <property type="match status" value="1"/>
</dbReference>
<keyword evidence="4 13" id="KW-0808">Transferase</keyword>
<protein>
    <recommendedName>
        <fullName evidence="13">Non-structural maintenance of chromosomes element 1 homolog</fullName>
        <ecNumber evidence="13">2.3.2.27</ecNumber>
    </recommendedName>
</protein>
<evidence type="ECO:0000256" key="8">
    <source>
        <dbReference type="ARBA" id="ARBA00022786"/>
    </source>
</evidence>
<keyword evidence="8 13" id="KW-0833">Ubl conjugation pathway</keyword>
<comment type="similarity">
    <text evidence="3 13">Belongs to the NSE1 family.</text>
</comment>
<evidence type="ECO:0000313" key="15">
    <source>
        <dbReference type="JaponicusDB" id="SJAG_05323"/>
    </source>
</evidence>
<evidence type="ECO:0000256" key="6">
    <source>
        <dbReference type="ARBA" id="ARBA00022763"/>
    </source>
</evidence>
<keyword evidence="10 13" id="KW-0233">DNA recombination</keyword>
<name>B6K5Z4_SCHJY</name>
<evidence type="ECO:0000256" key="3">
    <source>
        <dbReference type="ARBA" id="ARBA00010258"/>
    </source>
</evidence>
<reference evidence="14 16" key="1">
    <citation type="journal article" date="2011" name="Science">
        <title>Comparative functional genomics of the fission yeasts.</title>
        <authorList>
            <person name="Rhind N."/>
            <person name="Chen Z."/>
            <person name="Yassour M."/>
            <person name="Thompson D.A."/>
            <person name="Haas B.J."/>
            <person name="Habib N."/>
            <person name="Wapinski I."/>
            <person name="Roy S."/>
            <person name="Lin M.F."/>
            <person name="Heiman D.I."/>
            <person name="Young S.K."/>
            <person name="Furuya K."/>
            <person name="Guo Y."/>
            <person name="Pidoux A."/>
            <person name="Chen H.M."/>
            <person name="Robbertse B."/>
            <person name="Goldberg J.M."/>
            <person name="Aoki K."/>
            <person name="Bayne E.H."/>
            <person name="Berlin A.M."/>
            <person name="Desjardins C.A."/>
            <person name="Dobbs E."/>
            <person name="Dukaj L."/>
            <person name="Fan L."/>
            <person name="FitzGerald M.G."/>
            <person name="French C."/>
            <person name="Gujja S."/>
            <person name="Hansen K."/>
            <person name="Keifenheim D."/>
            <person name="Levin J.Z."/>
            <person name="Mosher R.A."/>
            <person name="Mueller C.A."/>
            <person name="Pfiffner J."/>
            <person name="Priest M."/>
            <person name="Russ C."/>
            <person name="Smialowska A."/>
            <person name="Swoboda P."/>
            <person name="Sykes S.M."/>
            <person name="Vaughn M."/>
            <person name="Vengrova S."/>
            <person name="Yoder R."/>
            <person name="Zeng Q."/>
            <person name="Allshire R."/>
            <person name="Baulcombe D."/>
            <person name="Birren B.W."/>
            <person name="Brown W."/>
            <person name="Ekwall K."/>
            <person name="Kellis M."/>
            <person name="Leatherwood J."/>
            <person name="Levin H."/>
            <person name="Margalit H."/>
            <person name="Martienssen R."/>
            <person name="Nieduszynski C.A."/>
            <person name="Spatafora J.W."/>
            <person name="Friedman N."/>
            <person name="Dalgaard J.Z."/>
            <person name="Baumann P."/>
            <person name="Niki H."/>
            <person name="Regev A."/>
            <person name="Nusbaum C."/>
        </authorList>
    </citation>
    <scope>NUCLEOTIDE SEQUENCE [LARGE SCALE GENOMIC DNA]</scope>
    <source>
        <strain evidence="16">yFS275 / FY16936</strain>
    </source>
</reference>
<dbReference type="OrthoDB" id="185455at2759"/>
<dbReference type="Pfam" id="PF07574">
    <property type="entry name" value="SMC_Nse1"/>
    <property type="match status" value="1"/>
</dbReference>
<keyword evidence="11 13" id="KW-0234">DNA repair</keyword>
<dbReference type="GO" id="GO:0005634">
    <property type="term" value="C:nucleus"/>
    <property type="evidence" value="ECO:0000318"/>
    <property type="project" value="GO_Central"/>
</dbReference>
<dbReference type="HOGENOM" id="CLU_1185613_0_0_1"/>
<dbReference type="FunFam" id="1.10.10.10:FF:000270">
    <property type="entry name" value="Non-structural maintenance of chromosomes element 1 homolog"/>
    <property type="match status" value="1"/>
</dbReference>
<keyword evidence="9 13" id="KW-0862">Zinc</keyword>
<dbReference type="Gene3D" id="1.10.10.10">
    <property type="entry name" value="Winged helix-like DNA-binding domain superfamily/Winged helix DNA-binding domain"/>
    <property type="match status" value="1"/>
</dbReference>
<dbReference type="GO" id="GO:0004842">
    <property type="term" value="F:ubiquitin-protein transferase activity"/>
    <property type="evidence" value="ECO:0000318"/>
    <property type="project" value="GO_Central"/>
</dbReference>
<dbReference type="InterPro" id="IPR011513">
    <property type="entry name" value="Nse1"/>
</dbReference>
<evidence type="ECO:0000256" key="13">
    <source>
        <dbReference type="RuleBase" id="RU368018"/>
    </source>
</evidence>
<evidence type="ECO:0000256" key="5">
    <source>
        <dbReference type="ARBA" id="ARBA00022723"/>
    </source>
</evidence>
<dbReference type="GO" id="GO:0030915">
    <property type="term" value="C:Smc5-Smc6 complex"/>
    <property type="evidence" value="ECO:0000318"/>
    <property type="project" value="GO_Central"/>
</dbReference>
<dbReference type="EMBL" id="KE651167">
    <property type="protein sequence ID" value="EEB08948.1"/>
    <property type="molecule type" value="Genomic_DNA"/>
</dbReference>
<evidence type="ECO:0000256" key="11">
    <source>
        <dbReference type="ARBA" id="ARBA00023204"/>
    </source>
</evidence>
<keyword evidence="6 13" id="KW-0227">DNA damage</keyword>
<comment type="subcellular location">
    <subcellularLocation>
        <location evidence="2 13">Nucleus</location>
    </subcellularLocation>
</comment>
<dbReference type="STRING" id="402676.B6K5Z4"/>
<dbReference type="JaponicusDB" id="SJAG_05323">
    <property type="gene designation" value="nse1"/>
</dbReference>
<dbReference type="OMA" id="ACINHSC"/>
<dbReference type="Gene3D" id="3.90.1150.220">
    <property type="match status" value="1"/>
</dbReference>
<dbReference type="GO" id="GO:0061630">
    <property type="term" value="F:ubiquitin protein ligase activity"/>
    <property type="evidence" value="ECO:0007669"/>
    <property type="project" value="UniProtKB-EC"/>
</dbReference>
<dbReference type="GO" id="GO:0000724">
    <property type="term" value="P:double-strand break repair via homologous recombination"/>
    <property type="evidence" value="ECO:0000318"/>
    <property type="project" value="GO_Central"/>
</dbReference>
<organism evidence="14 16">
    <name type="scientific">Schizosaccharomyces japonicus (strain yFS275 / FY16936)</name>
    <name type="common">Fission yeast</name>
    <dbReference type="NCBI Taxonomy" id="402676"/>
    <lineage>
        <taxon>Eukaryota</taxon>
        <taxon>Fungi</taxon>
        <taxon>Dikarya</taxon>
        <taxon>Ascomycota</taxon>
        <taxon>Taphrinomycotina</taxon>
        <taxon>Schizosaccharomycetes</taxon>
        <taxon>Schizosaccharomycetales</taxon>
        <taxon>Schizosaccharomycetaceae</taxon>
        <taxon>Schizosaccharomyces</taxon>
    </lineage>
</organism>
<proteinExistence type="inferred from homology"/>
<keyword evidence="7 13" id="KW-0863">Zinc-finger</keyword>
<comment type="subunit">
    <text evidence="13">Component of the Smc5-Smc6 complex.</text>
</comment>
<comment type="catalytic activity">
    <reaction evidence="1 13">
        <text>S-ubiquitinyl-[E2 ubiquitin-conjugating enzyme]-L-cysteine + [acceptor protein]-L-lysine = [E2 ubiquitin-conjugating enzyme]-L-cysteine + N(6)-ubiquitinyl-[acceptor protein]-L-lysine.</text>
        <dbReference type="EC" id="2.3.2.27"/>
    </reaction>
</comment>
<dbReference type="VEuPathDB" id="FungiDB:SJAG_05323"/>
<evidence type="ECO:0000256" key="2">
    <source>
        <dbReference type="ARBA" id="ARBA00004123"/>
    </source>
</evidence>
<gene>
    <name evidence="15" type="primary">nse1</name>
    <name evidence="14" type="ORF">SJAG_05323</name>
</gene>
<dbReference type="eggNOG" id="KOG4718">
    <property type="taxonomic scope" value="Eukaryota"/>
</dbReference>
<dbReference type="EC" id="2.3.2.27" evidence="13"/>
<evidence type="ECO:0000256" key="12">
    <source>
        <dbReference type="ARBA" id="ARBA00023242"/>
    </source>
</evidence>
<dbReference type="AlphaFoldDB" id="B6K5Z4"/>
<evidence type="ECO:0000256" key="9">
    <source>
        <dbReference type="ARBA" id="ARBA00022833"/>
    </source>
</evidence>
<keyword evidence="16" id="KW-1185">Reference proteome</keyword>